<accession>A0A2N6Q2M9</accession>
<sequence length="197" mass="21715">MKQKVLFIILNEYTDWEGAFLSTALHVGVIPGGEIKYEVHTVAPTEDAVRSIGGFRTLPDYSFENMPKDYAALVLIGGNCWDSPEAELVVHLVQEALDKGKIIGAICNGASFLCSHGFLNNVKHTGNGLDQLKKWGGIGYTNAENYVEAQAVSDKNIVTANGVGHLEFTREMLLLLEANTLENIASWYDFYKNGFVR</sequence>
<dbReference type="PANTHER" id="PTHR48094">
    <property type="entry name" value="PROTEIN/NUCLEIC ACID DEGLYCASE DJ-1-RELATED"/>
    <property type="match status" value="1"/>
</dbReference>
<keyword evidence="2" id="KW-0315">Glutamine amidotransferase</keyword>
<dbReference type="CDD" id="cd03140">
    <property type="entry name" value="GATase1_PfpI_3"/>
    <property type="match status" value="1"/>
</dbReference>
<dbReference type="Proteomes" id="UP000235661">
    <property type="component" value="Unassembled WGS sequence"/>
</dbReference>
<dbReference type="Pfam" id="PF01965">
    <property type="entry name" value="DJ-1_PfpI"/>
    <property type="match status" value="1"/>
</dbReference>
<protein>
    <submittedName>
        <fullName evidence="2">Glutamine amidotransferase</fullName>
    </submittedName>
</protein>
<dbReference type="PANTHER" id="PTHR48094:SF19">
    <property type="entry name" value="DJ-1_PFPI DOMAIN-CONTAINING PROTEIN"/>
    <property type="match status" value="1"/>
</dbReference>
<dbReference type="InterPro" id="IPR002818">
    <property type="entry name" value="DJ-1/PfpI"/>
</dbReference>
<dbReference type="InterPro" id="IPR050325">
    <property type="entry name" value="Prot/Nucl_acid_deglycase"/>
</dbReference>
<evidence type="ECO:0000313" key="3">
    <source>
        <dbReference type="Proteomes" id="UP000235661"/>
    </source>
</evidence>
<dbReference type="SUPFAM" id="SSF52317">
    <property type="entry name" value="Class I glutamine amidotransferase-like"/>
    <property type="match status" value="1"/>
</dbReference>
<dbReference type="InterPro" id="IPR029062">
    <property type="entry name" value="Class_I_gatase-like"/>
</dbReference>
<dbReference type="EMBL" id="PNGI01000049">
    <property type="protein sequence ID" value="PMC07207.1"/>
    <property type="molecule type" value="Genomic_DNA"/>
</dbReference>
<dbReference type="RefSeq" id="WP_102189155.1">
    <property type="nucleotide sequence ID" value="NZ_PNGI01000049.1"/>
</dbReference>
<dbReference type="GO" id="GO:0016740">
    <property type="term" value="F:transferase activity"/>
    <property type="evidence" value="ECO:0007669"/>
    <property type="project" value="UniProtKB-KW"/>
</dbReference>
<reference evidence="2 3" key="1">
    <citation type="submission" date="2017-09" db="EMBL/GenBank/DDBJ databases">
        <title>Bacterial strain isolated from the female urinary microbiota.</title>
        <authorList>
            <person name="Thomas-White K."/>
            <person name="Kumar N."/>
            <person name="Forster S."/>
            <person name="Putonti C."/>
            <person name="Lawley T."/>
            <person name="Wolfe A.J."/>
        </authorList>
    </citation>
    <scope>NUCLEOTIDE SEQUENCE [LARGE SCALE GENOMIC DNA]</scope>
    <source>
        <strain evidence="2 3">UMB0818</strain>
    </source>
</reference>
<dbReference type="Gene3D" id="3.40.50.880">
    <property type="match status" value="1"/>
</dbReference>
<organism evidence="2 3">
    <name type="scientific">Hoylesella timonensis</name>
    <dbReference type="NCBI Taxonomy" id="386414"/>
    <lineage>
        <taxon>Bacteria</taxon>
        <taxon>Pseudomonadati</taxon>
        <taxon>Bacteroidota</taxon>
        <taxon>Bacteroidia</taxon>
        <taxon>Bacteroidales</taxon>
        <taxon>Prevotellaceae</taxon>
        <taxon>Hoylesella</taxon>
    </lineage>
</organism>
<evidence type="ECO:0000313" key="2">
    <source>
        <dbReference type="EMBL" id="PMC07207.1"/>
    </source>
</evidence>
<gene>
    <name evidence="2" type="ORF">CJ232_11985</name>
</gene>
<dbReference type="STRING" id="1122992.GCA_000455445_00245"/>
<name>A0A2N6Q2M9_9BACT</name>
<evidence type="ECO:0000259" key="1">
    <source>
        <dbReference type="Pfam" id="PF01965"/>
    </source>
</evidence>
<feature type="domain" description="DJ-1/PfpI" evidence="1">
    <location>
        <begin position="4"/>
        <end position="173"/>
    </location>
</feature>
<comment type="caution">
    <text evidence="2">The sequence shown here is derived from an EMBL/GenBank/DDBJ whole genome shotgun (WGS) entry which is preliminary data.</text>
</comment>
<dbReference type="GO" id="GO:0005737">
    <property type="term" value="C:cytoplasm"/>
    <property type="evidence" value="ECO:0007669"/>
    <property type="project" value="TreeGrafter"/>
</dbReference>
<dbReference type="AlphaFoldDB" id="A0A2N6Q2M9"/>
<proteinExistence type="predicted"/>
<keyword evidence="2" id="KW-0808">Transferase</keyword>